<dbReference type="EMBL" id="CP000473">
    <property type="protein sequence ID" value="ABJ82513.1"/>
    <property type="molecule type" value="Genomic_DNA"/>
</dbReference>
<gene>
    <name evidence="1" type="ordered locus">Acid_1521</name>
</gene>
<evidence type="ECO:0000313" key="1">
    <source>
        <dbReference type="EMBL" id="ABJ82513.1"/>
    </source>
</evidence>
<reference evidence="1" key="1">
    <citation type="submission" date="2006-10" db="EMBL/GenBank/DDBJ databases">
        <title>Complete sequence of Solibacter usitatus Ellin6076.</title>
        <authorList>
            <consortium name="US DOE Joint Genome Institute"/>
            <person name="Copeland A."/>
            <person name="Lucas S."/>
            <person name="Lapidus A."/>
            <person name="Barry K."/>
            <person name="Detter J.C."/>
            <person name="Glavina del Rio T."/>
            <person name="Hammon N."/>
            <person name="Israni S."/>
            <person name="Dalin E."/>
            <person name="Tice H."/>
            <person name="Pitluck S."/>
            <person name="Thompson L.S."/>
            <person name="Brettin T."/>
            <person name="Bruce D."/>
            <person name="Han C."/>
            <person name="Tapia R."/>
            <person name="Gilna P."/>
            <person name="Schmutz J."/>
            <person name="Larimer F."/>
            <person name="Land M."/>
            <person name="Hauser L."/>
            <person name="Kyrpides N."/>
            <person name="Mikhailova N."/>
            <person name="Janssen P.H."/>
            <person name="Kuske C.R."/>
            <person name="Richardson P."/>
        </authorList>
    </citation>
    <scope>NUCLEOTIDE SEQUENCE</scope>
    <source>
        <strain evidence="1">Ellin6076</strain>
    </source>
</reference>
<dbReference type="HOGENOM" id="CLU_653630_0_0_0"/>
<dbReference type="STRING" id="234267.Acid_1521"/>
<organism evidence="1">
    <name type="scientific">Solibacter usitatus (strain Ellin6076)</name>
    <dbReference type="NCBI Taxonomy" id="234267"/>
    <lineage>
        <taxon>Bacteria</taxon>
        <taxon>Pseudomonadati</taxon>
        <taxon>Acidobacteriota</taxon>
        <taxon>Terriglobia</taxon>
        <taxon>Bryobacterales</taxon>
        <taxon>Solibacteraceae</taxon>
        <taxon>Candidatus Solibacter</taxon>
    </lineage>
</organism>
<evidence type="ECO:0008006" key="2">
    <source>
        <dbReference type="Google" id="ProtNLM"/>
    </source>
</evidence>
<dbReference type="eggNOG" id="ENOG5033QP8">
    <property type="taxonomic scope" value="Bacteria"/>
</dbReference>
<name>Q028N9_SOLUE</name>
<dbReference type="AlphaFoldDB" id="Q028N9"/>
<sequence precursor="true">MAMVPRTNQKGLVRKAEILACTCLATGLSLSAQVLMPASGPGGPVRLFTSDAAILEAREVRKDIPCSVTPVKPVLGFDLKFHAGYDVSVPLKELAGSDNQLTMVFRVTPDQKPDEATYFSQRWNVPAIDADAGGSAVLSGIFDVGEGKYHVDWLMRDRSERICSNNWDADAALPPRDKQIALDIAPSAVQPAETELFKQEPAVHRESREDALNVKVMVNFAPQDSLSATLQPIDTNALLSILRSIAREPRIVKFSIVAFNMQEQRVIYRQEESAQIDFPALGEAIHSLNLGTVDLKRLSQKHGDAEFLAGFIAEEIKKEDKEQPDAVIIAGPKVTVDGGLPQESLKQMGDLKFPVFYMNYNLNPQVNPWRDAIGVAVKTLKGAEFTISRPRDVFFAWTEIIGRIVKSKIGRTSTASASAR</sequence>
<protein>
    <recommendedName>
        <fullName evidence="2">Acetyltransferase</fullName>
    </recommendedName>
</protein>
<accession>Q028N9</accession>
<dbReference type="InParanoid" id="Q028N9"/>
<dbReference type="KEGG" id="sus:Acid_1521"/>
<proteinExistence type="predicted"/>